<protein>
    <submittedName>
        <fullName evidence="1">Uncharacterized protein</fullName>
    </submittedName>
</protein>
<reference evidence="2" key="1">
    <citation type="submission" date="2016-01" db="EMBL/GenBank/DDBJ databases">
        <authorList>
            <person name="Mitreva M."/>
            <person name="Pepin K.H."/>
            <person name="Mihindukulasuriya K.A."/>
            <person name="Fulton R."/>
            <person name="Fronick C."/>
            <person name="O'Laughlin M."/>
            <person name="Miner T."/>
            <person name="Herter B."/>
            <person name="Rosa B.A."/>
            <person name="Cordes M."/>
            <person name="Tomlinson C."/>
            <person name="Wollam A."/>
            <person name="Palsikar V.B."/>
            <person name="Mardis E.R."/>
            <person name="Wilson R.K."/>
        </authorList>
    </citation>
    <scope>NUCLEOTIDE SEQUENCE [LARGE SCALE GENOMIC DNA]</scope>
    <source>
        <strain evidence="2">MJR7716</strain>
    </source>
</reference>
<dbReference type="AlphaFoldDB" id="A0A133PXI8"/>
<sequence>MTDLRSSLCTFLWTFNHLVNSEYDSQDNCKIISKLSERKMSFHSAKGQLTQCERSAFAQ</sequence>
<evidence type="ECO:0000313" key="1">
    <source>
        <dbReference type="EMBL" id="KXA34726.1"/>
    </source>
</evidence>
<organism evidence="1 2">
    <name type="scientific">Prevotella corporis</name>
    <dbReference type="NCBI Taxonomy" id="28128"/>
    <lineage>
        <taxon>Bacteria</taxon>
        <taxon>Pseudomonadati</taxon>
        <taxon>Bacteroidota</taxon>
        <taxon>Bacteroidia</taxon>
        <taxon>Bacteroidales</taxon>
        <taxon>Prevotellaceae</taxon>
        <taxon>Prevotella</taxon>
    </lineage>
</organism>
<evidence type="ECO:0000313" key="2">
    <source>
        <dbReference type="Proteomes" id="UP000070533"/>
    </source>
</evidence>
<comment type="caution">
    <text evidence="1">The sequence shown here is derived from an EMBL/GenBank/DDBJ whole genome shotgun (WGS) entry which is preliminary data.</text>
</comment>
<proteinExistence type="predicted"/>
<dbReference type="EMBL" id="LRQG01000197">
    <property type="protein sequence ID" value="KXA34726.1"/>
    <property type="molecule type" value="Genomic_DNA"/>
</dbReference>
<keyword evidence="2" id="KW-1185">Reference proteome</keyword>
<gene>
    <name evidence="1" type="ORF">HMPREF3226_02191</name>
</gene>
<dbReference type="Proteomes" id="UP000070533">
    <property type="component" value="Unassembled WGS sequence"/>
</dbReference>
<accession>A0A133PXI8</accession>
<dbReference type="PATRIC" id="fig|28128.5.peg.2255"/>
<name>A0A133PXI8_9BACT</name>